<accession>A0AAV4GBM1</accession>
<sequence length="89" mass="9680">MVDCHKQQETHRSSRAQTRLFSSHAFLALSPVSPAKTHVGAERSSEPLCKALDETVTLAWPCTEQVSLGLLPLPGSGTRGWARKRPGKS</sequence>
<dbReference type="EMBL" id="BMAT01004896">
    <property type="protein sequence ID" value="GFR82516.1"/>
    <property type="molecule type" value="Genomic_DNA"/>
</dbReference>
<reference evidence="1 2" key="1">
    <citation type="journal article" date="2021" name="Elife">
        <title>Chloroplast acquisition without the gene transfer in kleptoplastic sea slugs, Plakobranchus ocellatus.</title>
        <authorList>
            <person name="Maeda T."/>
            <person name="Takahashi S."/>
            <person name="Yoshida T."/>
            <person name="Shimamura S."/>
            <person name="Takaki Y."/>
            <person name="Nagai Y."/>
            <person name="Toyoda A."/>
            <person name="Suzuki Y."/>
            <person name="Arimoto A."/>
            <person name="Ishii H."/>
            <person name="Satoh N."/>
            <person name="Nishiyama T."/>
            <person name="Hasebe M."/>
            <person name="Maruyama T."/>
            <person name="Minagawa J."/>
            <person name="Obokata J."/>
            <person name="Shigenobu S."/>
        </authorList>
    </citation>
    <scope>NUCLEOTIDE SEQUENCE [LARGE SCALE GENOMIC DNA]</scope>
</reference>
<gene>
    <name evidence="1" type="ORF">ElyMa_002364700</name>
</gene>
<protein>
    <submittedName>
        <fullName evidence="1">Uncharacterized protein</fullName>
    </submittedName>
</protein>
<name>A0AAV4GBM1_9GAST</name>
<evidence type="ECO:0000313" key="2">
    <source>
        <dbReference type="Proteomes" id="UP000762676"/>
    </source>
</evidence>
<proteinExistence type="predicted"/>
<dbReference type="Proteomes" id="UP000762676">
    <property type="component" value="Unassembled WGS sequence"/>
</dbReference>
<keyword evidence="2" id="KW-1185">Reference proteome</keyword>
<evidence type="ECO:0000313" key="1">
    <source>
        <dbReference type="EMBL" id="GFR82516.1"/>
    </source>
</evidence>
<organism evidence="1 2">
    <name type="scientific">Elysia marginata</name>
    <dbReference type="NCBI Taxonomy" id="1093978"/>
    <lineage>
        <taxon>Eukaryota</taxon>
        <taxon>Metazoa</taxon>
        <taxon>Spiralia</taxon>
        <taxon>Lophotrochozoa</taxon>
        <taxon>Mollusca</taxon>
        <taxon>Gastropoda</taxon>
        <taxon>Heterobranchia</taxon>
        <taxon>Euthyneura</taxon>
        <taxon>Panpulmonata</taxon>
        <taxon>Sacoglossa</taxon>
        <taxon>Placobranchoidea</taxon>
        <taxon>Plakobranchidae</taxon>
        <taxon>Elysia</taxon>
    </lineage>
</organism>
<dbReference type="AlphaFoldDB" id="A0AAV4GBM1"/>
<comment type="caution">
    <text evidence="1">The sequence shown here is derived from an EMBL/GenBank/DDBJ whole genome shotgun (WGS) entry which is preliminary data.</text>
</comment>